<feature type="region of interest" description="Disordered" evidence="1">
    <location>
        <begin position="373"/>
        <end position="399"/>
    </location>
</feature>
<feature type="region of interest" description="Disordered" evidence="1">
    <location>
        <begin position="133"/>
        <end position="160"/>
    </location>
</feature>
<evidence type="ECO:0000256" key="1">
    <source>
        <dbReference type="SAM" id="MobiDB-lite"/>
    </source>
</evidence>
<comment type="caution">
    <text evidence="2">The sequence shown here is derived from an EMBL/GenBank/DDBJ whole genome shotgun (WGS) entry which is preliminary data.</text>
</comment>
<organism evidence="2 3">
    <name type="scientific">Oedothorax gibbosus</name>
    <dbReference type="NCBI Taxonomy" id="931172"/>
    <lineage>
        <taxon>Eukaryota</taxon>
        <taxon>Metazoa</taxon>
        <taxon>Ecdysozoa</taxon>
        <taxon>Arthropoda</taxon>
        <taxon>Chelicerata</taxon>
        <taxon>Arachnida</taxon>
        <taxon>Araneae</taxon>
        <taxon>Araneomorphae</taxon>
        <taxon>Entelegynae</taxon>
        <taxon>Araneoidea</taxon>
        <taxon>Linyphiidae</taxon>
        <taxon>Erigoninae</taxon>
        <taxon>Oedothorax</taxon>
    </lineage>
</organism>
<keyword evidence="3" id="KW-1185">Reference proteome</keyword>
<proteinExistence type="predicted"/>
<dbReference type="Proteomes" id="UP000827092">
    <property type="component" value="Unassembled WGS sequence"/>
</dbReference>
<sequence length="509" mass="56599">MSLSEDSPPFANLSRSAENFKAVFDEDISSCLAALDSKISALVCDPDSLAGSSLDSRRKSNAHVEFSMAKLNVLKHISNLFEDAQERWTEMLDNMKTEFYENVENFLSQTKLEVKLPVSPPLKGISSFLTKSNEAEISEESSDEEEQPAPVVTPRPSGRTPKRVTIVEHYVPSPGLNSSRRQSKQSSVNVSMITNYDIEESEDEMEEEPVVVQTPVKRGRKSMVNTPASAKKGTETPVTEVGKRRGGKTLKVPLEEPTKRGRTPRKTPKKNEVANCDTINENAMEVSDEDQNETMADNQRTPRQVQFALGLDPNEDLEIYSPDLNISRSAPRRKTVVTRAVENFPDLNLTPDLGRAKSKRKTLAGSQMDHLVAPSPKRFKKGGRNSIATPGERNLLESEEEDANFSPWLPIASMGPSVAAHPGVYELKVAAAKKPAYIGSCDNLQQKLTLHKRGEKSGHKNLDQFVQRNASSLLVRYHLHSDVAEADREVHERVKKFTALHKQTPAYNN</sequence>
<accession>A0AAV6VHF9</accession>
<dbReference type="AlphaFoldDB" id="A0AAV6VHF9"/>
<reference evidence="2 3" key="1">
    <citation type="journal article" date="2022" name="Nat. Ecol. Evol.">
        <title>A masculinizing supergene underlies an exaggerated male reproductive morph in a spider.</title>
        <authorList>
            <person name="Hendrickx F."/>
            <person name="De Corte Z."/>
            <person name="Sonet G."/>
            <person name="Van Belleghem S.M."/>
            <person name="Kostlbacher S."/>
            <person name="Vangestel C."/>
        </authorList>
    </citation>
    <scope>NUCLEOTIDE SEQUENCE [LARGE SCALE GENOMIC DNA]</scope>
    <source>
        <strain evidence="2">W744_W776</strain>
    </source>
</reference>
<evidence type="ECO:0008006" key="4">
    <source>
        <dbReference type="Google" id="ProtNLM"/>
    </source>
</evidence>
<dbReference type="EMBL" id="JAFNEN010000084">
    <property type="protein sequence ID" value="KAG8195576.1"/>
    <property type="molecule type" value="Genomic_DNA"/>
</dbReference>
<feature type="region of interest" description="Disordered" evidence="1">
    <location>
        <begin position="219"/>
        <end position="245"/>
    </location>
</feature>
<gene>
    <name evidence="2" type="ORF">JTE90_002198</name>
</gene>
<name>A0AAV6VHF9_9ARAC</name>
<evidence type="ECO:0000313" key="2">
    <source>
        <dbReference type="EMBL" id="KAG8195576.1"/>
    </source>
</evidence>
<evidence type="ECO:0000313" key="3">
    <source>
        <dbReference type="Proteomes" id="UP000827092"/>
    </source>
</evidence>
<protein>
    <recommendedName>
        <fullName evidence="4">GIY-YIG domain-containing protein</fullName>
    </recommendedName>
</protein>
<feature type="compositionally biased region" description="Acidic residues" evidence="1">
    <location>
        <begin position="136"/>
        <end position="147"/>
    </location>
</feature>